<feature type="transmembrane region" description="Helical" evidence="7">
    <location>
        <begin position="142"/>
        <end position="164"/>
    </location>
</feature>
<dbReference type="AlphaFoldDB" id="A0A4Q1C7P4"/>
<accession>A0A4Q1C7P4</accession>
<dbReference type="Pfam" id="PF06271">
    <property type="entry name" value="RDD"/>
    <property type="match status" value="1"/>
</dbReference>
<dbReference type="Proteomes" id="UP000290218">
    <property type="component" value="Unassembled WGS sequence"/>
</dbReference>
<keyword evidence="10" id="KW-1185">Reference proteome</keyword>
<comment type="subcellular location">
    <subcellularLocation>
        <location evidence="1">Cell membrane</location>
        <topology evidence="1">Multi-pass membrane protein</topology>
    </subcellularLocation>
</comment>
<evidence type="ECO:0000256" key="7">
    <source>
        <dbReference type="SAM" id="Phobius"/>
    </source>
</evidence>
<evidence type="ECO:0000256" key="3">
    <source>
        <dbReference type="ARBA" id="ARBA00022692"/>
    </source>
</evidence>
<dbReference type="SUPFAM" id="SSF55277">
    <property type="entry name" value="GYF domain"/>
    <property type="match status" value="1"/>
</dbReference>
<gene>
    <name evidence="9" type="ORF">ESB00_02995</name>
</gene>
<sequence length="242" mass="25888">MFTILGADGKEYGPVTATKIAEWIAGGRANLQTQARRAGETDWKTLGDYIEFNPAATPPPLPMGSSDPAAPVVPAPVAAGSDEPELAERGTRLGAFLIDYLLSVLVTVPGFLILGPAFFSVFLSAMRGQEPDFSVLQAGTLLTGFAVLALGGLTLLIVQIVMLSTRGQTIGKRMLGIRVVRYPEGSPAGFVHGWLLRNLVPGIIQMVPWIGFAFYITDACFIFSQERRCLHDLIAGTKVVKA</sequence>
<protein>
    <submittedName>
        <fullName evidence="9">RDD family protein</fullName>
    </submittedName>
</protein>
<dbReference type="PANTHER" id="PTHR36115">
    <property type="entry name" value="PROLINE-RICH ANTIGEN HOMOLOG-RELATED"/>
    <property type="match status" value="1"/>
</dbReference>
<comment type="caution">
    <text evidence="9">The sequence shown here is derived from an EMBL/GenBank/DDBJ whole genome shotgun (WGS) entry which is preliminary data.</text>
</comment>
<name>A0A4Q1C7P4_9BACT</name>
<evidence type="ECO:0000256" key="2">
    <source>
        <dbReference type="ARBA" id="ARBA00022475"/>
    </source>
</evidence>
<dbReference type="EMBL" id="SDHX01000001">
    <property type="protein sequence ID" value="RXK54878.1"/>
    <property type="molecule type" value="Genomic_DNA"/>
</dbReference>
<keyword evidence="5 7" id="KW-0472">Membrane</keyword>
<keyword evidence="3 7" id="KW-0812">Transmembrane</keyword>
<keyword evidence="4 7" id="KW-1133">Transmembrane helix</keyword>
<organism evidence="9 10">
    <name type="scientific">Oleiharenicola lentus</name>
    <dbReference type="NCBI Taxonomy" id="2508720"/>
    <lineage>
        <taxon>Bacteria</taxon>
        <taxon>Pseudomonadati</taxon>
        <taxon>Verrucomicrobiota</taxon>
        <taxon>Opitutia</taxon>
        <taxon>Opitutales</taxon>
        <taxon>Opitutaceae</taxon>
        <taxon>Oleiharenicola</taxon>
    </lineage>
</organism>
<dbReference type="InterPro" id="IPR010432">
    <property type="entry name" value="RDD"/>
</dbReference>
<keyword evidence="2" id="KW-1003">Cell membrane</keyword>
<feature type="transmembrane region" description="Helical" evidence="7">
    <location>
        <begin position="97"/>
        <end position="122"/>
    </location>
</feature>
<feature type="domain" description="RDD" evidence="8">
    <location>
        <begin position="87"/>
        <end position="236"/>
    </location>
</feature>
<evidence type="ECO:0000313" key="10">
    <source>
        <dbReference type="Proteomes" id="UP000290218"/>
    </source>
</evidence>
<feature type="region of interest" description="Disordered" evidence="6">
    <location>
        <begin position="57"/>
        <end position="84"/>
    </location>
</feature>
<proteinExistence type="predicted"/>
<dbReference type="PANTHER" id="PTHR36115:SF6">
    <property type="entry name" value="PROLINE-RICH ANTIGEN HOMOLOG"/>
    <property type="match status" value="1"/>
</dbReference>
<dbReference type="RefSeq" id="WP_129046242.1">
    <property type="nucleotide sequence ID" value="NZ_SDHX01000001.1"/>
</dbReference>
<evidence type="ECO:0000256" key="6">
    <source>
        <dbReference type="SAM" id="MobiDB-lite"/>
    </source>
</evidence>
<dbReference type="OrthoDB" id="192441at2"/>
<reference evidence="9 10" key="1">
    <citation type="submission" date="2019-01" db="EMBL/GenBank/DDBJ databases">
        <title>Lacunisphaera sp. strain TWA-58.</title>
        <authorList>
            <person name="Chen W.-M."/>
        </authorList>
    </citation>
    <scope>NUCLEOTIDE SEQUENCE [LARGE SCALE GENOMIC DNA]</scope>
    <source>
        <strain evidence="9 10">TWA-58</strain>
    </source>
</reference>
<evidence type="ECO:0000256" key="1">
    <source>
        <dbReference type="ARBA" id="ARBA00004651"/>
    </source>
</evidence>
<dbReference type="GO" id="GO:0005886">
    <property type="term" value="C:plasma membrane"/>
    <property type="evidence" value="ECO:0007669"/>
    <property type="project" value="UniProtKB-SubCell"/>
</dbReference>
<evidence type="ECO:0000313" key="9">
    <source>
        <dbReference type="EMBL" id="RXK54878.1"/>
    </source>
</evidence>
<evidence type="ECO:0000259" key="8">
    <source>
        <dbReference type="Pfam" id="PF06271"/>
    </source>
</evidence>
<dbReference type="InterPro" id="IPR051791">
    <property type="entry name" value="Pra-immunoreactive"/>
</dbReference>
<dbReference type="InterPro" id="IPR035445">
    <property type="entry name" value="GYF-like_dom_sf"/>
</dbReference>
<feature type="compositionally biased region" description="Low complexity" evidence="6">
    <location>
        <begin position="68"/>
        <end position="79"/>
    </location>
</feature>
<evidence type="ECO:0000256" key="5">
    <source>
        <dbReference type="ARBA" id="ARBA00023136"/>
    </source>
</evidence>
<evidence type="ECO:0000256" key="4">
    <source>
        <dbReference type="ARBA" id="ARBA00022989"/>
    </source>
</evidence>